<reference evidence="8" key="2">
    <citation type="submission" date="2025-08" db="UniProtKB">
        <authorList>
            <consortium name="RefSeq"/>
        </authorList>
    </citation>
    <scope>IDENTIFICATION</scope>
    <source>
        <strain evidence="8">S238N-H82</strain>
        <tissue evidence="8">Testes</tissue>
    </source>
</reference>
<dbReference type="Pfam" id="PF13855">
    <property type="entry name" value="LRR_8"/>
    <property type="match status" value="1"/>
</dbReference>
<evidence type="ECO:0000259" key="6">
    <source>
        <dbReference type="SMART" id="SM00013"/>
    </source>
</evidence>
<dbReference type="OrthoDB" id="1600340at2759"/>
<feature type="chain" id="PRO_5039896799" evidence="5">
    <location>
        <begin position="20"/>
        <end position="238"/>
    </location>
</feature>
<proteinExistence type="predicted"/>
<feature type="domain" description="LRRNT" evidence="6">
    <location>
        <begin position="161"/>
        <end position="193"/>
    </location>
</feature>
<dbReference type="InterPro" id="IPR000372">
    <property type="entry name" value="LRRNT"/>
</dbReference>
<feature type="domain" description="LRRNT" evidence="6">
    <location>
        <begin position="30"/>
        <end position="62"/>
    </location>
</feature>
<dbReference type="InterPro" id="IPR050541">
    <property type="entry name" value="LRR_TM_domain-containing"/>
</dbReference>
<keyword evidence="2 5" id="KW-0732">Signal</keyword>
<evidence type="ECO:0000256" key="3">
    <source>
        <dbReference type="ARBA" id="ARBA00022737"/>
    </source>
</evidence>
<evidence type="ECO:0000313" key="8">
    <source>
        <dbReference type="RefSeq" id="XP_035689753.1"/>
    </source>
</evidence>
<dbReference type="FunFam" id="3.80.10.10:FF:000770">
    <property type="entry name" value="Uncharacterized protein"/>
    <property type="match status" value="1"/>
</dbReference>
<dbReference type="RefSeq" id="XP_035689753.1">
    <property type="nucleotide sequence ID" value="XM_035833860.1"/>
</dbReference>
<dbReference type="SMART" id="SM00013">
    <property type="entry name" value="LRRNT"/>
    <property type="match status" value="2"/>
</dbReference>
<keyword evidence="3" id="KW-0677">Repeat</keyword>
<evidence type="ECO:0000313" key="7">
    <source>
        <dbReference type="Proteomes" id="UP000001554"/>
    </source>
</evidence>
<protein>
    <submittedName>
        <fullName evidence="8">Decorin-like</fullName>
    </submittedName>
</protein>
<keyword evidence="7" id="KW-1185">Reference proteome</keyword>
<dbReference type="Proteomes" id="UP000001554">
    <property type="component" value="Chromosome 10"/>
</dbReference>
<keyword evidence="1" id="KW-0433">Leucine-rich repeat</keyword>
<dbReference type="GeneID" id="118425044"/>
<dbReference type="PANTHER" id="PTHR24369:SF210">
    <property type="entry name" value="CHAOPTIN-RELATED"/>
    <property type="match status" value="1"/>
</dbReference>
<keyword evidence="4" id="KW-0325">Glycoprotein</keyword>
<reference evidence="7" key="1">
    <citation type="journal article" date="2020" name="Nat. Ecol. Evol.">
        <title>Deeply conserved synteny resolves early events in vertebrate evolution.</title>
        <authorList>
            <person name="Simakov O."/>
            <person name="Marletaz F."/>
            <person name="Yue J.X."/>
            <person name="O'Connell B."/>
            <person name="Jenkins J."/>
            <person name="Brandt A."/>
            <person name="Calef R."/>
            <person name="Tung C.H."/>
            <person name="Huang T.K."/>
            <person name="Schmutz J."/>
            <person name="Satoh N."/>
            <person name="Yu J.K."/>
            <person name="Putnam N.H."/>
            <person name="Green R.E."/>
            <person name="Rokhsar D.S."/>
        </authorList>
    </citation>
    <scope>NUCLEOTIDE SEQUENCE [LARGE SCALE GENOMIC DNA]</scope>
    <source>
        <strain evidence="7">S238N-H82</strain>
    </source>
</reference>
<dbReference type="SUPFAM" id="SSF52058">
    <property type="entry name" value="L domain-like"/>
    <property type="match status" value="2"/>
</dbReference>
<evidence type="ECO:0000256" key="1">
    <source>
        <dbReference type="ARBA" id="ARBA00022614"/>
    </source>
</evidence>
<dbReference type="KEGG" id="bfo:118425044"/>
<evidence type="ECO:0000256" key="2">
    <source>
        <dbReference type="ARBA" id="ARBA00022729"/>
    </source>
</evidence>
<dbReference type="InterPro" id="IPR003591">
    <property type="entry name" value="Leu-rich_rpt_typical-subtyp"/>
</dbReference>
<feature type="signal peptide" evidence="5">
    <location>
        <begin position="1"/>
        <end position="19"/>
    </location>
</feature>
<evidence type="ECO:0000256" key="5">
    <source>
        <dbReference type="SAM" id="SignalP"/>
    </source>
</evidence>
<dbReference type="InterPro" id="IPR032675">
    <property type="entry name" value="LRR_dom_sf"/>
</dbReference>
<accession>A0A9J7LWV2</accession>
<dbReference type="Gene3D" id="3.80.10.10">
    <property type="entry name" value="Ribonuclease Inhibitor"/>
    <property type="match status" value="2"/>
</dbReference>
<evidence type="ECO:0000256" key="4">
    <source>
        <dbReference type="ARBA" id="ARBA00023180"/>
    </source>
</evidence>
<dbReference type="InterPro" id="IPR001611">
    <property type="entry name" value="Leu-rich_rpt"/>
</dbReference>
<sequence length="238" mass="25209">MHILWVLLTVPAVVTTVQGQRPLACDSVGDGSPVCSCRSGRVSCEDADLTDVPTDIPPDTGTLELTGNKITSLPELVFDDLPQVSTLDLSDNEIASIEVGAFDGLGGSLSKLDLNNNELIPERITKSSFKTMHILWVLLTVPAVVTTVQGQRPLACDSVGDGSPVCSCRSGRVSCEDADLTDVPTDIPPDTGTLELSGNKITSLPALVFDGLPEKPYKEVGQHLACAAVPCRINRSER</sequence>
<name>A0A9J7LWV2_BRAFL</name>
<dbReference type="PANTHER" id="PTHR24369">
    <property type="entry name" value="ANTIGEN BSP, PUTATIVE-RELATED"/>
    <property type="match status" value="1"/>
</dbReference>
<organism evidence="7 8">
    <name type="scientific">Branchiostoma floridae</name>
    <name type="common">Florida lancelet</name>
    <name type="synonym">Amphioxus</name>
    <dbReference type="NCBI Taxonomy" id="7739"/>
    <lineage>
        <taxon>Eukaryota</taxon>
        <taxon>Metazoa</taxon>
        <taxon>Chordata</taxon>
        <taxon>Cephalochordata</taxon>
        <taxon>Leptocardii</taxon>
        <taxon>Amphioxiformes</taxon>
        <taxon>Branchiostomatidae</taxon>
        <taxon>Branchiostoma</taxon>
    </lineage>
</organism>
<dbReference type="SMART" id="SM00369">
    <property type="entry name" value="LRR_TYP"/>
    <property type="match status" value="3"/>
</dbReference>
<dbReference type="AlphaFoldDB" id="A0A9J7LWV2"/>
<gene>
    <name evidence="8" type="primary">LOC118425044</name>
</gene>